<feature type="compositionally biased region" description="Basic and acidic residues" evidence="1">
    <location>
        <begin position="119"/>
        <end position="133"/>
    </location>
</feature>
<dbReference type="Pfam" id="PF03929">
    <property type="entry name" value="PepSY_TM"/>
    <property type="match status" value="1"/>
</dbReference>
<evidence type="ECO:0000313" key="3">
    <source>
        <dbReference type="EMBL" id="ARS36843.1"/>
    </source>
</evidence>
<sequence length="427" mass="46587">MKKGYSLRKFFNDVHLWLGIASGLVLFVVCLSGTVYTFRTEIEEALEPDKYEVAVPANAKPFSPDALVFKVEKELKGKVVSLEIPQDKALAYRVGVAKKPEGGGERAGKGPEAAAAQKSEAKGGKEGKKEGKGGHGPGGGGRPTTYMVNPYTGAVLGTTEGPASEFFLKVMQLHRWLLIEGGTGKMIVGVSTIIFTILVLTGLVLWWPKKIKNWKQGFKVKTDANWKRINHDLHNTLGFYAFILLLIMSLTGLCWSFEWYRDGLSSIMGDEVFKGRREKPLSAEATGEASSLQLADYLAKANAILPYEGNTRISIPSDDTTAVVVTKSEAGFFALSASDKVQLNQHNGEALQVEVFADKPLNEQIVALIRPLHLGDVYGTFSKILYFISCLIATSLPVTGTLIWINKLRKKKPGKRVPRNAATQVAG</sequence>
<dbReference type="KEGG" id="pact:CA264_16220"/>
<keyword evidence="2" id="KW-1133">Transmembrane helix</keyword>
<feature type="compositionally biased region" description="Basic and acidic residues" evidence="1">
    <location>
        <begin position="99"/>
        <end position="109"/>
    </location>
</feature>
<evidence type="ECO:0000256" key="1">
    <source>
        <dbReference type="SAM" id="MobiDB-lite"/>
    </source>
</evidence>
<keyword evidence="2" id="KW-0472">Membrane</keyword>
<dbReference type="InterPro" id="IPR005625">
    <property type="entry name" value="PepSY-ass_TM"/>
</dbReference>
<dbReference type="EMBL" id="CP021235">
    <property type="protein sequence ID" value="ARS36843.1"/>
    <property type="molecule type" value="Genomic_DNA"/>
</dbReference>
<evidence type="ECO:0000256" key="2">
    <source>
        <dbReference type="SAM" id="Phobius"/>
    </source>
</evidence>
<feature type="transmembrane region" description="Helical" evidence="2">
    <location>
        <begin position="384"/>
        <end position="405"/>
    </location>
</feature>
<keyword evidence="4" id="KW-1185">Reference proteome</keyword>
<dbReference type="OrthoDB" id="111691at2"/>
<feature type="transmembrane region" description="Helical" evidence="2">
    <location>
        <begin position="237"/>
        <end position="260"/>
    </location>
</feature>
<dbReference type="PANTHER" id="PTHR34219">
    <property type="entry name" value="IRON-REGULATED INNER MEMBRANE PROTEIN-RELATED"/>
    <property type="match status" value="1"/>
</dbReference>
<accession>A0A1X9YVH6</accession>
<gene>
    <name evidence="3" type="ORF">CA264_16220</name>
</gene>
<protein>
    <submittedName>
        <fullName evidence="3">Sulfite reductase</fullName>
    </submittedName>
</protein>
<dbReference type="PANTHER" id="PTHR34219:SF3">
    <property type="entry name" value="BLL7967 PROTEIN"/>
    <property type="match status" value="1"/>
</dbReference>
<name>A0A1X9YVH6_9BACT</name>
<reference evidence="4" key="1">
    <citation type="submission" date="2017-05" db="EMBL/GenBank/DDBJ databases">
        <authorList>
            <person name="Ray J."/>
            <person name="Price M."/>
            <person name="Deutschbauer A."/>
        </authorList>
    </citation>
    <scope>NUCLEOTIDE SEQUENCE [LARGE SCALE GENOMIC DNA]</scope>
    <source>
        <strain evidence="4">DSM 19842</strain>
    </source>
</reference>
<feature type="transmembrane region" description="Helical" evidence="2">
    <location>
        <begin position="16"/>
        <end position="38"/>
    </location>
</feature>
<feature type="region of interest" description="Disordered" evidence="1">
    <location>
        <begin position="99"/>
        <end position="144"/>
    </location>
</feature>
<feature type="transmembrane region" description="Helical" evidence="2">
    <location>
        <begin position="186"/>
        <end position="207"/>
    </location>
</feature>
<proteinExistence type="predicted"/>
<evidence type="ECO:0000313" key="4">
    <source>
        <dbReference type="Proteomes" id="UP000266292"/>
    </source>
</evidence>
<dbReference type="STRING" id="709015.GCA_000472485_03275"/>
<dbReference type="Proteomes" id="UP000266292">
    <property type="component" value="Chromosome"/>
</dbReference>
<dbReference type="AlphaFoldDB" id="A0A1X9YVH6"/>
<keyword evidence="2" id="KW-0812">Transmembrane</keyword>
<organism evidence="3 4">
    <name type="scientific">Pontibacter actiniarum</name>
    <dbReference type="NCBI Taxonomy" id="323450"/>
    <lineage>
        <taxon>Bacteria</taxon>
        <taxon>Pseudomonadati</taxon>
        <taxon>Bacteroidota</taxon>
        <taxon>Cytophagia</taxon>
        <taxon>Cytophagales</taxon>
        <taxon>Hymenobacteraceae</taxon>
        <taxon>Pontibacter</taxon>
    </lineage>
</organism>